<sequence>MPAHRSPAAVPVLPAPVLVDVGGAPVATYLLEPEGRTPVGDVVLCHGTPWSARVWAPVAQTLSQDHRVFLWDMPGYGASPKDRAYPVDLVAQRHRFAALLRHWSLDRPHVLAHDIGGAVALGAHLLEDVDMASLFLLDIVTLDPWGSPFFRLVAEHEPVFAAVPGPLHAALVREYIAGAANHHLADDAVEALAEPWLDQAGQAAFYRQIAQLSPTHTAPIVDRLGQVRCPVRIGWGVEDPWIPFEQAARLRAVLPGDPEVVAFEGRGHLAPLEDTAAVGQAVRQWLDGLVDDAAHGCG</sequence>
<dbReference type="Gene3D" id="3.40.50.1820">
    <property type="entry name" value="alpha/beta hydrolase"/>
    <property type="match status" value="1"/>
</dbReference>
<accession>A0ABW4VDQ3</accession>
<comment type="caution">
    <text evidence="2">The sequence shown here is derived from an EMBL/GenBank/DDBJ whole genome shotgun (WGS) entry which is preliminary data.</text>
</comment>
<dbReference type="EMBL" id="JBHUHF010000001">
    <property type="protein sequence ID" value="MFD2028846.1"/>
    <property type="molecule type" value="Genomic_DNA"/>
</dbReference>
<dbReference type="PANTHER" id="PTHR43689:SF8">
    <property type="entry name" value="ALPHA_BETA-HYDROLASES SUPERFAMILY PROTEIN"/>
    <property type="match status" value="1"/>
</dbReference>
<reference evidence="3" key="1">
    <citation type="journal article" date="2019" name="Int. J. Syst. Evol. Microbiol.">
        <title>The Global Catalogue of Microorganisms (GCM) 10K type strain sequencing project: providing services to taxonomists for standard genome sequencing and annotation.</title>
        <authorList>
            <consortium name="The Broad Institute Genomics Platform"/>
            <consortium name="The Broad Institute Genome Sequencing Center for Infectious Disease"/>
            <person name="Wu L."/>
            <person name="Ma J."/>
        </authorList>
    </citation>
    <scope>NUCLEOTIDE SEQUENCE [LARGE SCALE GENOMIC DNA]</scope>
    <source>
        <strain evidence="3">CCM 7043</strain>
    </source>
</reference>
<organism evidence="2 3">
    <name type="scientific">Promicromonospora aerolata</name>
    <dbReference type="NCBI Taxonomy" id="195749"/>
    <lineage>
        <taxon>Bacteria</taxon>
        <taxon>Bacillati</taxon>
        <taxon>Actinomycetota</taxon>
        <taxon>Actinomycetes</taxon>
        <taxon>Micrococcales</taxon>
        <taxon>Promicromonosporaceae</taxon>
        <taxon>Promicromonospora</taxon>
    </lineage>
</organism>
<dbReference type="Pfam" id="PF12697">
    <property type="entry name" value="Abhydrolase_6"/>
    <property type="match status" value="1"/>
</dbReference>
<dbReference type="PRINTS" id="PR00111">
    <property type="entry name" value="ABHYDROLASE"/>
</dbReference>
<name>A0ABW4VDQ3_9MICO</name>
<feature type="domain" description="AB hydrolase-1" evidence="1">
    <location>
        <begin position="42"/>
        <end position="278"/>
    </location>
</feature>
<evidence type="ECO:0000313" key="3">
    <source>
        <dbReference type="Proteomes" id="UP001597338"/>
    </source>
</evidence>
<proteinExistence type="predicted"/>
<dbReference type="Proteomes" id="UP001597338">
    <property type="component" value="Unassembled WGS sequence"/>
</dbReference>
<evidence type="ECO:0000313" key="2">
    <source>
        <dbReference type="EMBL" id="MFD2028846.1"/>
    </source>
</evidence>
<dbReference type="GO" id="GO:0016787">
    <property type="term" value="F:hydrolase activity"/>
    <property type="evidence" value="ECO:0007669"/>
    <property type="project" value="UniProtKB-KW"/>
</dbReference>
<evidence type="ECO:0000259" key="1">
    <source>
        <dbReference type="Pfam" id="PF12697"/>
    </source>
</evidence>
<dbReference type="InterPro" id="IPR029058">
    <property type="entry name" value="AB_hydrolase_fold"/>
</dbReference>
<protein>
    <submittedName>
        <fullName evidence="2">Alpha/beta fold hydrolase</fullName>
    </submittedName>
</protein>
<dbReference type="InterPro" id="IPR000073">
    <property type="entry name" value="AB_hydrolase_1"/>
</dbReference>
<keyword evidence="3" id="KW-1185">Reference proteome</keyword>
<gene>
    <name evidence="2" type="ORF">ACFSL2_25410</name>
</gene>
<dbReference type="RefSeq" id="WP_377200508.1">
    <property type="nucleotide sequence ID" value="NZ_JBHUHF010000001.1"/>
</dbReference>
<dbReference type="PANTHER" id="PTHR43689">
    <property type="entry name" value="HYDROLASE"/>
    <property type="match status" value="1"/>
</dbReference>
<keyword evidence="2" id="KW-0378">Hydrolase</keyword>
<dbReference type="SUPFAM" id="SSF53474">
    <property type="entry name" value="alpha/beta-Hydrolases"/>
    <property type="match status" value="1"/>
</dbReference>